<dbReference type="InterPro" id="IPR009100">
    <property type="entry name" value="AcylCoA_DH/oxidase_NM_dom_sf"/>
</dbReference>
<evidence type="ECO:0000256" key="1">
    <source>
        <dbReference type="ARBA" id="ARBA00001974"/>
    </source>
</evidence>
<dbReference type="GO" id="GO:0016627">
    <property type="term" value="F:oxidoreductase activity, acting on the CH-CH group of donors"/>
    <property type="evidence" value="ECO:0007669"/>
    <property type="project" value="InterPro"/>
</dbReference>
<feature type="domain" description="Acyl-CoA dehydrogenase/oxidase N-terminal" evidence="10">
    <location>
        <begin position="54"/>
        <end position="127"/>
    </location>
</feature>
<accession>A0A7D7LZJ2</accession>
<dbReference type="Gene3D" id="1.20.140.10">
    <property type="entry name" value="Butyryl-CoA Dehydrogenase, subunit A, domain 3"/>
    <property type="match status" value="1"/>
</dbReference>
<feature type="domain" description="Acyl-CoA dehydrogenase/oxidase C-terminal" evidence="8">
    <location>
        <begin position="241"/>
        <end position="390"/>
    </location>
</feature>
<evidence type="ECO:0000313" key="12">
    <source>
        <dbReference type="Proteomes" id="UP000515663"/>
    </source>
</evidence>
<feature type="region of interest" description="Disordered" evidence="7">
    <location>
        <begin position="394"/>
        <end position="414"/>
    </location>
</feature>
<dbReference type="GO" id="GO:0050660">
    <property type="term" value="F:flavin adenine dinucleotide binding"/>
    <property type="evidence" value="ECO:0007669"/>
    <property type="project" value="InterPro"/>
</dbReference>
<dbReference type="InterPro" id="IPR036250">
    <property type="entry name" value="AcylCo_DH-like_C"/>
</dbReference>
<dbReference type="Gene3D" id="2.40.110.10">
    <property type="entry name" value="Butyryl-CoA Dehydrogenase, subunit A, domain 2"/>
    <property type="match status" value="1"/>
</dbReference>
<keyword evidence="4 6" id="KW-0274">FAD</keyword>
<evidence type="ECO:0000256" key="3">
    <source>
        <dbReference type="ARBA" id="ARBA00022630"/>
    </source>
</evidence>
<dbReference type="InterPro" id="IPR013786">
    <property type="entry name" value="AcylCoA_DH/ox_N"/>
</dbReference>
<evidence type="ECO:0000313" key="11">
    <source>
        <dbReference type="EMBL" id="QMT02654.1"/>
    </source>
</evidence>
<keyword evidence="3 6" id="KW-0285">Flavoprotein</keyword>
<proteinExistence type="inferred from homology"/>
<reference evidence="12" key="1">
    <citation type="submission" date="2020-07" db="EMBL/GenBank/DDBJ databases">
        <title>novel species isolated from the respiratory tract of Marmot.</title>
        <authorList>
            <person name="Zhang G."/>
        </authorList>
    </citation>
    <scope>NUCLEOTIDE SEQUENCE [LARGE SCALE GENOMIC DNA]</scope>
    <source>
        <strain evidence="12">686</strain>
    </source>
</reference>
<dbReference type="Pfam" id="PF02770">
    <property type="entry name" value="Acyl-CoA_dh_M"/>
    <property type="match status" value="1"/>
</dbReference>
<feature type="compositionally biased region" description="Polar residues" evidence="7">
    <location>
        <begin position="400"/>
        <end position="414"/>
    </location>
</feature>
<keyword evidence="12" id="KW-1185">Reference proteome</keyword>
<dbReference type="Proteomes" id="UP000515663">
    <property type="component" value="Chromosome"/>
</dbReference>
<dbReference type="RefSeq" id="WP_219850834.1">
    <property type="nucleotide sequence ID" value="NZ_CP059491.1"/>
</dbReference>
<dbReference type="KEGG" id="gji:H1R19_05790"/>
<dbReference type="InterPro" id="IPR006091">
    <property type="entry name" value="Acyl-CoA_Oxase/DH_mid-dom"/>
</dbReference>
<dbReference type="Pfam" id="PF02771">
    <property type="entry name" value="Acyl-CoA_dh_N"/>
    <property type="match status" value="1"/>
</dbReference>
<organism evidence="11 12">
    <name type="scientific">Gordonia jinghuaiqii</name>
    <dbReference type="NCBI Taxonomy" id="2758710"/>
    <lineage>
        <taxon>Bacteria</taxon>
        <taxon>Bacillati</taxon>
        <taxon>Actinomycetota</taxon>
        <taxon>Actinomycetes</taxon>
        <taxon>Mycobacteriales</taxon>
        <taxon>Gordoniaceae</taxon>
        <taxon>Gordonia</taxon>
    </lineage>
</organism>
<comment type="cofactor">
    <cofactor evidence="1 6">
        <name>FAD</name>
        <dbReference type="ChEBI" id="CHEBI:57692"/>
    </cofactor>
</comment>
<gene>
    <name evidence="11" type="ORF">H1R19_05790</name>
</gene>
<dbReference type="InterPro" id="IPR046373">
    <property type="entry name" value="Acyl-CoA_Oxase/DH_mid-dom_sf"/>
</dbReference>
<dbReference type="InterPro" id="IPR052161">
    <property type="entry name" value="Mycobact_Acyl-CoA_DH"/>
</dbReference>
<comment type="similarity">
    <text evidence="2 6">Belongs to the acyl-CoA dehydrogenase family.</text>
</comment>
<name>A0A7D7LZJ2_9ACTN</name>
<feature type="domain" description="Acyl-CoA oxidase/dehydrogenase middle" evidence="9">
    <location>
        <begin position="134"/>
        <end position="229"/>
    </location>
</feature>
<evidence type="ECO:0000259" key="10">
    <source>
        <dbReference type="Pfam" id="PF02771"/>
    </source>
</evidence>
<keyword evidence="5 6" id="KW-0560">Oxidoreductase</keyword>
<sequence length="414" mass="43815">MTPSVDEFAHEAREFLGSLTRDRGDVTATKPVKSRYALFSGSTDDELAAALDYQRAIFDAGFGWIAGPVEDGGAGLPPQYERAFAKVERGFPIPSKGPLSVSLGMVAPTLAQFGSPEAKSKWLKGLRRADVVGCQLFSEPAAGSDLAAVRTKATRENADGDWTLNGQKVWTSGAHYSQVGIALTRTSDGPRHKNLTAFAVDMTAPGVEVRPLRQITGAADFNEVFLTDVVVPDAHRLGEVGAGWQVAIAMLMHERNAIGGSSSGGSGLFRMDDLAAWISDLGRGDDPVVVEAFAKVYSGVTSAKAMRARADANLKANGVPGPEMSLGKLALTANLQALSDLVSVVLGPRLIGDTGAPQSFAWSELVLSVPGMRIGGGTDEIHRNTVAERFLGLPKDKQKYTQTPMTQTSSDADK</sequence>
<dbReference type="EMBL" id="CP059491">
    <property type="protein sequence ID" value="QMT02654.1"/>
    <property type="molecule type" value="Genomic_DNA"/>
</dbReference>
<dbReference type="InterPro" id="IPR037069">
    <property type="entry name" value="AcylCoA_DH/ox_N_sf"/>
</dbReference>
<dbReference type="AlphaFoldDB" id="A0A7D7LZJ2"/>
<dbReference type="InterPro" id="IPR009075">
    <property type="entry name" value="AcylCo_DH/oxidase_C"/>
</dbReference>
<evidence type="ECO:0000256" key="4">
    <source>
        <dbReference type="ARBA" id="ARBA00022827"/>
    </source>
</evidence>
<dbReference type="GO" id="GO:0005886">
    <property type="term" value="C:plasma membrane"/>
    <property type="evidence" value="ECO:0007669"/>
    <property type="project" value="TreeGrafter"/>
</dbReference>
<dbReference type="Gene3D" id="1.10.540.10">
    <property type="entry name" value="Acyl-CoA dehydrogenase/oxidase, N-terminal domain"/>
    <property type="match status" value="1"/>
</dbReference>
<dbReference type="FunFam" id="2.40.110.10:FF:000011">
    <property type="entry name" value="Acyl-CoA dehydrogenase FadE34"/>
    <property type="match status" value="1"/>
</dbReference>
<dbReference type="PANTHER" id="PTHR43292:SF4">
    <property type="entry name" value="ACYL-COA DEHYDROGENASE FADE34"/>
    <property type="match status" value="1"/>
</dbReference>
<protein>
    <submittedName>
        <fullName evidence="11">Acyl-CoA dehydrogenase family protein</fullName>
    </submittedName>
</protein>
<evidence type="ECO:0000256" key="6">
    <source>
        <dbReference type="RuleBase" id="RU362125"/>
    </source>
</evidence>
<evidence type="ECO:0000256" key="5">
    <source>
        <dbReference type="ARBA" id="ARBA00023002"/>
    </source>
</evidence>
<dbReference type="SUPFAM" id="SSF47203">
    <property type="entry name" value="Acyl-CoA dehydrogenase C-terminal domain-like"/>
    <property type="match status" value="1"/>
</dbReference>
<evidence type="ECO:0000256" key="7">
    <source>
        <dbReference type="SAM" id="MobiDB-lite"/>
    </source>
</evidence>
<dbReference type="SUPFAM" id="SSF56645">
    <property type="entry name" value="Acyl-CoA dehydrogenase NM domain-like"/>
    <property type="match status" value="1"/>
</dbReference>
<evidence type="ECO:0000256" key="2">
    <source>
        <dbReference type="ARBA" id="ARBA00009347"/>
    </source>
</evidence>
<evidence type="ECO:0000259" key="8">
    <source>
        <dbReference type="Pfam" id="PF00441"/>
    </source>
</evidence>
<dbReference type="PANTHER" id="PTHR43292">
    <property type="entry name" value="ACYL-COA DEHYDROGENASE"/>
    <property type="match status" value="1"/>
</dbReference>
<evidence type="ECO:0000259" key="9">
    <source>
        <dbReference type="Pfam" id="PF02770"/>
    </source>
</evidence>
<dbReference type="Pfam" id="PF00441">
    <property type="entry name" value="Acyl-CoA_dh_1"/>
    <property type="match status" value="1"/>
</dbReference>